<reference evidence="4 5" key="1">
    <citation type="submission" date="2019-07" db="EMBL/GenBank/DDBJ databases">
        <authorList>
            <person name="Zhu P."/>
        </authorList>
    </citation>
    <scope>NUCLEOTIDE SEQUENCE [LARGE SCALE GENOMIC DNA]</scope>
    <source>
        <strain evidence="4 5">SSL-25</strain>
    </source>
</reference>
<name>A0A5B8J9S1_9ACTN</name>
<protein>
    <recommendedName>
        <fullName evidence="3">TerD domain-containing protein</fullName>
    </recommendedName>
</protein>
<dbReference type="CDD" id="cd06974">
    <property type="entry name" value="TerD_like"/>
    <property type="match status" value="1"/>
</dbReference>
<feature type="domain" description="TerD" evidence="3">
    <location>
        <begin position="20"/>
        <end position="182"/>
    </location>
</feature>
<evidence type="ECO:0000313" key="5">
    <source>
        <dbReference type="Proteomes" id="UP000320580"/>
    </source>
</evidence>
<dbReference type="OrthoDB" id="978360at2"/>
<dbReference type="PANTHER" id="PTHR32097:SF4">
    <property type="entry name" value="GENERAL STRESS PROTEIN 16U"/>
    <property type="match status" value="1"/>
</dbReference>
<dbReference type="InterPro" id="IPR003325">
    <property type="entry name" value="TerD"/>
</dbReference>
<accession>A0A5B8J9S1</accession>
<sequence>MCRMTNIPKGANVHVPSMPLRVLMGYRPTPAVPVIESIALLLDAGERARSGRDVVHIPNQARHPSGAVAHLGRVNTLGILGYEDQAVQWDVILPAVEAEVSRILILATADGLEGGPVLGQVPGLYIQVQSLDGALVARYDMTDAGSEKVLLLGEFYRRDGGWKFRAVGQGYDSGVDGIIADYKRLSPGDGAGAAPAAGVPQFAPPPPYQGAPQQPYQNPAPQQPYQNPAVAPGPYYGQQPGRQPDQRYGTRSGLQYDPYAQPGMPQQSGATGRMRAPVPGHSYAPGHRIVDPVTPAPPPFQVPQPYHQPPVQTPVQPPAPVPSQAPYQDPYQPSYGTAGHPYQPPVHQPPVHQPPVYQPPAPAPAAYGSTPAAPAAPDDPFARFPAFAPQTVRGSGNGAPAFAGPFPPGPVLLELVFRDPHSDWPVAHQLNQRREPANLLVSGECDGELVARAPAVAPAGYPLAVQIMASAEWTVTALPLSSVRRFGPRLPAHGKGSDVLAYYGPEARLEIEFQGDPRDHESSMSLIAMGVDDIDMAEADFVDTDYLLTSAVGPFRQTVHLPGGARLVQVSAKGAWMLTAHPH</sequence>
<feature type="compositionally biased region" description="Low complexity" evidence="2">
    <location>
        <begin position="210"/>
        <end position="232"/>
    </location>
</feature>
<dbReference type="AlphaFoldDB" id="A0A5B8J9S1"/>
<dbReference type="Proteomes" id="UP000320580">
    <property type="component" value="Chromosome"/>
</dbReference>
<dbReference type="Gene3D" id="2.60.60.30">
    <property type="entry name" value="sav2460 like domains"/>
    <property type="match status" value="1"/>
</dbReference>
<organism evidence="4 5">
    <name type="scientific">Streptomyces qinzhouensis</name>
    <dbReference type="NCBI Taxonomy" id="2599401"/>
    <lineage>
        <taxon>Bacteria</taxon>
        <taxon>Bacillati</taxon>
        <taxon>Actinomycetota</taxon>
        <taxon>Actinomycetes</taxon>
        <taxon>Kitasatosporales</taxon>
        <taxon>Streptomycetaceae</taxon>
        <taxon>Streptomyces</taxon>
    </lineage>
</organism>
<dbReference type="Pfam" id="PF02342">
    <property type="entry name" value="TerD"/>
    <property type="match status" value="1"/>
</dbReference>
<dbReference type="PANTHER" id="PTHR32097">
    <property type="entry name" value="CAMP-BINDING PROTEIN 1-RELATED"/>
    <property type="match status" value="1"/>
</dbReference>
<dbReference type="InterPro" id="IPR051324">
    <property type="entry name" value="Stress/Tellurium_Resist"/>
</dbReference>
<proteinExistence type="inferred from homology"/>
<evidence type="ECO:0000313" key="4">
    <source>
        <dbReference type="EMBL" id="QDY78056.1"/>
    </source>
</evidence>
<feature type="compositionally biased region" description="Low complexity" evidence="2">
    <location>
        <begin position="364"/>
        <end position="374"/>
    </location>
</feature>
<keyword evidence="5" id="KW-1185">Reference proteome</keyword>
<feature type="compositionally biased region" description="Pro residues" evidence="2">
    <location>
        <begin position="342"/>
        <end position="363"/>
    </location>
</feature>
<feature type="region of interest" description="Disordered" evidence="2">
    <location>
        <begin position="190"/>
        <end position="374"/>
    </location>
</feature>
<gene>
    <name evidence="4" type="ORF">FQU76_17845</name>
</gene>
<evidence type="ECO:0000256" key="1">
    <source>
        <dbReference type="ARBA" id="ARBA00008775"/>
    </source>
</evidence>
<evidence type="ECO:0000256" key="2">
    <source>
        <dbReference type="SAM" id="MobiDB-lite"/>
    </source>
</evidence>
<dbReference type="KEGG" id="sqz:FQU76_17845"/>
<dbReference type="EMBL" id="CP042266">
    <property type="protein sequence ID" value="QDY78056.1"/>
    <property type="molecule type" value="Genomic_DNA"/>
</dbReference>
<feature type="compositionally biased region" description="Pro residues" evidence="2">
    <location>
        <begin position="294"/>
        <end position="323"/>
    </location>
</feature>
<evidence type="ECO:0000259" key="3">
    <source>
        <dbReference type="Pfam" id="PF02342"/>
    </source>
</evidence>
<comment type="similarity">
    <text evidence="1">Belongs to the CAPAB/TerDEXZ family.</text>
</comment>
<feature type="compositionally biased region" description="Low complexity" evidence="2">
    <location>
        <begin position="192"/>
        <end position="201"/>
    </location>
</feature>